<dbReference type="PROSITE" id="PS50112">
    <property type="entry name" value="PAS"/>
    <property type="match status" value="2"/>
</dbReference>
<dbReference type="PROSITE" id="PS50046">
    <property type="entry name" value="PHYTOCHROME_2"/>
    <property type="match status" value="1"/>
</dbReference>
<dbReference type="SMART" id="SM00065">
    <property type="entry name" value="GAF"/>
    <property type="match status" value="1"/>
</dbReference>
<dbReference type="AlphaFoldDB" id="A0AAW9Q4X2"/>
<keyword evidence="11" id="KW-1185">Reference proteome</keyword>
<dbReference type="InterPro" id="IPR050595">
    <property type="entry name" value="Bact_response_regulator"/>
</dbReference>
<dbReference type="GO" id="GO:0016301">
    <property type="term" value="F:kinase activity"/>
    <property type="evidence" value="ECO:0007669"/>
    <property type="project" value="UniProtKB-KW"/>
</dbReference>
<feature type="domain" description="PAC" evidence="9">
    <location>
        <begin position="448"/>
        <end position="500"/>
    </location>
</feature>
<feature type="domain" description="PAS" evidence="8">
    <location>
        <begin position="515"/>
        <end position="565"/>
    </location>
</feature>
<feature type="domain" description="Phytochrome chromophore attachment site" evidence="6">
    <location>
        <begin position="161"/>
        <end position="301"/>
    </location>
</feature>
<feature type="coiled-coil region" evidence="5">
    <location>
        <begin position="329"/>
        <end position="363"/>
    </location>
</feature>
<evidence type="ECO:0000256" key="1">
    <source>
        <dbReference type="ARBA" id="ARBA00022553"/>
    </source>
</evidence>
<dbReference type="GO" id="GO:0006355">
    <property type="term" value="P:regulation of DNA-templated transcription"/>
    <property type="evidence" value="ECO:0007669"/>
    <property type="project" value="InterPro"/>
</dbReference>
<dbReference type="SMART" id="SM00448">
    <property type="entry name" value="REC"/>
    <property type="match status" value="1"/>
</dbReference>
<dbReference type="Gene3D" id="3.30.450.20">
    <property type="entry name" value="PAS domain"/>
    <property type="match status" value="2"/>
</dbReference>
<dbReference type="CDD" id="cd00130">
    <property type="entry name" value="PAS"/>
    <property type="match status" value="1"/>
</dbReference>
<gene>
    <name evidence="10" type="ORF">V2H45_14245</name>
</gene>
<evidence type="ECO:0000259" key="9">
    <source>
        <dbReference type="PROSITE" id="PS50113"/>
    </source>
</evidence>
<evidence type="ECO:0000259" key="6">
    <source>
        <dbReference type="PROSITE" id="PS50046"/>
    </source>
</evidence>
<evidence type="ECO:0000313" key="11">
    <source>
        <dbReference type="Proteomes" id="UP001333818"/>
    </source>
</evidence>
<dbReference type="InterPro" id="IPR000014">
    <property type="entry name" value="PAS"/>
</dbReference>
<evidence type="ECO:0000256" key="5">
    <source>
        <dbReference type="SAM" id="Coils"/>
    </source>
</evidence>
<feature type="domain" description="Response regulatory" evidence="7">
    <location>
        <begin position="10"/>
        <end position="129"/>
    </location>
</feature>
<evidence type="ECO:0000313" key="10">
    <source>
        <dbReference type="EMBL" id="MEE3717898.1"/>
    </source>
</evidence>
<feature type="domain" description="PAS" evidence="8">
    <location>
        <begin position="374"/>
        <end position="422"/>
    </location>
</feature>
<dbReference type="SMART" id="SM00091">
    <property type="entry name" value="PAS"/>
    <property type="match status" value="1"/>
</dbReference>
<evidence type="ECO:0000259" key="8">
    <source>
        <dbReference type="PROSITE" id="PS50112"/>
    </source>
</evidence>
<dbReference type="RefSeq" id="WP_330484328.1">
    <property type="nucleotide sequence ID" value="NZ_JAZBJZ010000056.1"/>
</dbReference>
<dbReference type="Gene3D" id="3.40.50.2300">
    <property type="match status" value="1"/>
</dbReference>
<dbReference type="InterPro" id="IPR016132">
    <property type="entry name" value="Phyto_chromo_attachment"/>
</dbReference>
<organism evidence="10 11">
    <name type="scientific">Tumidithrix elongata BACA0141</name>
    <dbReference type="NCBI Taxonomy" id="2716417"/>
    <lineage>
        <taxon>Bacteria</taxon>
        <taxon>Bacillati</taxon>
        <taxon>Cyanobacteriota</taxon>
        <taxon>Cyanophyceae</taxon>
        <taxon>Pseudanabaenales</taxon>
        <taxon>Pseudanabaenaceae</taxon>
        <taxon>Tumidithrix</taxon>
        <taxon>Tumidithrix elongata</taxon>
    </lineage>
</organism>
<dbReference type="NCBIfam" id="TIGR00229">
    <property type="entry name" value="sensory_box"/>
    <property type="match status" value="2"/>
</dbReference>
<dbReference type="InterPro" id="IPR013767">
    <property type="entry name" value="PAS_fold"/>
</dbReference>
<feature type="modified residue" description="4-aspartylphosphate" evidence="4">
    <location>
        <position position="62"/>
    </location>
</feature>
<evidence type="ECO:0000259" key="7">
    <source>
        <dbReference type="PROSITE" id="PS50110"/>
    </source>
</evidence>
<dbReference type="Pfam" id="PF01590">
    <property type="entry name" value="GAF"/>
    <property type="match status" value="1"/>
</dbReference>
<dbReference type="PROSITE" id="PS50113">
    <property type="entry name" value="PAC"/>
    <property type="match status" value="1"/>
</dbReference>
<dbReference type="PROSITE" id="PS50110">
    <property type="entry name" value="RESPONSE_REGULATORY"/>
    <property type="match status" value="1"/>
</dbReference>
<accession>A0AAW9Q4X2</accession>
<dbReference type="Pfam" id="PF00072">
    <property type="entry name" value="Response_reg"/>
    <property type="match status" value="1"/>
</dbReference>
<evidence type="ECO:0000256" key="2">
    <source>
        <dbReference type="ARBA" id="ARBA00022679"/>
    </source>
</evidence>
<comment type="caution">
    <text evidence="10">The sequence shown here is derived from an EMBL/GenBank/DDBJ whole genome shotgun (WGS) entry which is preliminary data.</text>
</comment>
<dbReference type="Pfam" id="PF00989">
    <property type="entry name" value="PAS"/>
    <property type="match status" value="2"/>
</dbReference>
<dbReference type="GO" id="GO:0000160">
    <property type="term" value="P:phosphorelay signal transduction system"/>
    <property type="evidence" value="ECO:0007669"/>
    <property type="project" value="InterPro"/>
</dbReference>
<dbReference type="SUPFAM" id="SSF55781">
    <property type="entry name" value="GAF domain-like"/>
    <property type="match status" value="1"/>
</dbReference>
<dbReference type="InterPro" id="IPR000700">
    <property type="entry name" value="PAS-assoc_C"/>
</dbReference>
<keyword evidence="2" id="KW-0808">Transferase</keyword>
<proteinExistence type="predicted"/>
<evidence type="ECO:0000256" key="4">
    <source>
        <dbReference type="PROSITE-ProRule" id="PRU00169"/>
    </source>
</evidence>
<dbReference type="Gene3D" id="3.30.450.40">
    <property type="match status" value="1"/>
</dbReference>
<dbReference type="SUPFAM" id="SSF52172">
    <property type="entry name" value="CheY-like"/>
    <property type="match status" value="1"/>
</dbReference>
<dbReference type="InterPro" id="IPR001789">
    <property type="entry name" value="Sig_transdc_resp-reg_receiver"/>
</dbReference>
<dbReference type="PANTHER" id="PTHR44591">
    <property type="entry name" value="STRESS RESPONSE REGULATOR PROTEIN 1"/>
    <property type="match status" value="1"/>
</dbReference>
<name>A0AAW9Q4X2_9CYAN</name>
<dbReference type="InterPro" id="IPR003018">
    <property type="entry name" value="GAF"/>
</dbReference>
<evidence type="ECO:0000256" key="3">
    <source>
        <dbReference type="ARBA" id="ARBA00022777"/>
    </source>
</evidence>
<protein>
    <submittedName>
        <fullName evidence="10">Response regulator</fullName>
    </submittedName>
</protein>
<keyword evidence="5" id="KW-0175">Coiled coil</keyword>
<keyword evidence="1 4" id="KW-0597">Phosphoprotein</keyword>
<dbReference type="InterPro" id="IPR035965">
    <property type="entry name" value="PAS-like_dom_sf"/>
</dbReference>
<dbReference type="InterPro" id="IPR011006">
    <property type="entry name" value="CheY-like_superfamily"/>
</dbReference>
<dbReference type="Proteomes" id="UP001333818">
    <property type="component" value="Unassembled WGS sequence"/>
</dbReference>
<dbReference type="SUPFAM" id="SSF55785">
    <property type="entry name" value="PYP-like sensor domain (PAS domain)"/>
    <property type="match status" value="2"/>
</dbReference>
<dbReference type="EMBL" id="JAZBJZ010000056">
    <property type="protein sequence ID" value="MEE3717898.1"/>
    <property type="molecule type" value="Genomic_DNA"/>
</dbReference>
<dbReference type="PANTHER" id="PTHR44591:SF3">
    <property type="entry name" value="RESPONSE REGULATORY DOMAIN-CONTAINING PROTEIN"/>
    <property type="match status" value="1"/>
</dbReference>
<reference evidence="10" key="1">
    <citation type="submission" date="2024-01" db="EMBL/GenBank/DDBJ databases">
        <title>Bank of Algae and Cyanobacteria of the Azores (BACA) strain genomes.</title>
        <authorList>
            <person name="Luz R."/>
            <person name="Cordeiro R."/>
            <person name="Fonseca A."/>
            <person name="Goncalves V."/>
        </authorList>
    </citation>
    <scope>NUCLEOTIDE SEQUENCE</scope>
    <source>
        <strain evidence="10">BACA0141</strain>
    </source>
</reference>
<sequence length="565" mass="64409">MMAQLLQHSTILIVDDSESDRSTYSRYLQADQERQYRIIESETFEEGLEMWRSQQPDLVLIDLNLPDGDGLEFLEAIDADRAGERVPAIVLTGQGTEKKAVSAMKLGAADYLVKGDITAKSIATAVRQVLRETTLRRQLLRSQQQQAVIAEMALRIRELLNLEDISNAIVKEVRQFIHADRAAIYQFNPDMSGKIVAENIASPWQPCLNVQVEDTCFQENLGGAYCAGRIFVANDIYAANLTDCHIQLLERFQVRANLVVPILLSNEDKRSLWGLLIVHQCSAPRVWQDLDIQLLQQLSVHLEIAIQQAIAYQQLQAELAERKRVEILLLNQQAELEERNELLERISEELQCTVEELRAITGEQIAQHRLLEYEQSRYQTLFDFAPDGYLVTDLSGKILKANQVILNLLAISHVFIVGKPLVVFIDSAHRDIFYTYLNHISSLDNTKTTWEITLKARQGIPFPAEITVIKNINLANDETQLFWMIRDISDRKRTEQELLQLNQSLEAKVTERTQAIQLQSQMLEQIHDAIISTTLEGTILTWNIGAERLYEYESNEAIGQNVSML</sequence>
<dbReference type="InterPro" id="IPR029016">
    <property type="entry name" value="GAF-like_dom_sf"/>
</dbReference>
<keyword evidence="3" id="KW-0418">Kinase</keyword>